<gene>
    <name evidence="1" type="ORF">HF878_04975</name>
</gene>
<dbReference type="RefSeq" id="WP_170077382.1">
    <property type="nucleotide sequence ID" value="NZ_JABAFA010000012.1"/>
</dbReference>
<reference evidence="1 2" key="1">
    <citation type="submission" date="2020-04" db="EMBL/GenBank/DDBJ databases">
        <authorList>
            <person name="Hitch T.C.A."/>
            <person name="Wylensek D."/>
            <person name="Clavel T."/>
        </authorList>
    </citation>
    <scope>NUCLEOTIDE SEQUENCE [LARGE SCALE GENOMIC DNA]</scope>
    <source>
        <strain evidence="1 2">PG-130-P53-12</strain>
    </source>
</reference>
<comment type="caution">
    <text evidence="1">The sequence shown here is derived from an EMBL/GenBank/DDBJ whole genome shotgun (WGS) entry which is preliminary data.</text>
</comment>
<protein>
    <submittedName>
        <fullName evidence="1">Uncharacterized protein</fullName>
    </submittedName>
</protein>
<keyword evidence="2" id="KW-1185">Reference proteome</keyword>
<evidence type="ECO:0000313" key="1">
    <source>
        <dbReference type="EMBL" id="NMD98837.1"/>
    </source>
</evidence>
<sequence length="77" mass="8624">MIVNERKSVWLGALAMLLVFSGLVYGWSSLDAAWQREYVSEEDYARMSQEIVQQSLLADAPCTDEVCLAQEGKVVKP</sequence>
<dbReference type="AlphaFoldDB" id="A0A848BC52"/>
<name>A0A848BC52_9FIRM</name>
<organism evidence="1 2">
    <name type="scientific">Selenomonas bovis</name>
    <dbReference type="NCBI Taxonomy" id="416586"/>
    <lineage>
        <taxon>Bacteria</taxon>
        <taxon>Bacillati</taxon>
        <taxon>Bacillota</taxon>
        <taxon>Negativicutes</taxon>
        <taxon>Selenomonadales</taxon>
        <taxon>Selenomonadaceae</taxon>
        <taxon>Selenomonas</taxon>
    </lineage>
</organism>
<evidence type="ECO:0000313" key="2">
    <source>
        <dbReference type="Proteomes" id="UP000543804"/>
    </source>
</evidence>
<accession>A0A848BC52</accession>
<dbReference type="EMBL" id="JABAFA010000012">
    <property type="protein sequence ID" value="NMD98837.1"/>
    <property type="molecule type" value="Genomic_DNA"/>
</dbReference>
<dbReference type="Proteomes" id="UP000543804">
    <property type="component" value="Unassembled WGS sequence"/>
</dbReference>
<proteinExistence type="predicted"/>